<keyword evidence="10" id="KW-1185">Reference proteome</keyword>
<feature type="transmembrane region" description="Helical" evidence="7">
    <location>
        <begin position="95"/>
        <end position="115"/>
    </location>
</feature>
<keyword evidence="4 7" id="KW-1133">Transmembrane helix</keyword>
<feature type="domain" description="EamA" evidence="8">
    <location>
        <begin position="152"/>
        <end position="282"/>
    </location>
</feature>
<keyword evidence="5 7" id="KW-0472">Membrane</keyword>
<dbReference type="AlphaFoldDB" id="A0AAW9DU48"/>
<name>A0AAW9DU48_ACIAO</name>
<feature type="transmembrane region" description="Helical" evidence="7">
    <location>
        <begin position="238"/>
        <end position="258"/>
    </location>
</feature>
<dbReference type="PANTHER" id="PTHR32322">
    <property type="entry name" value="INNER MEMBRANE TRANSPORTER"/>
    <property type="match status" value="1"/>
</dbReference>
<feature type="transmembrane region" description="Helical" evidence="7">
    <location>
        <begin position="70"/>
        <end position="89"/>
    </location>
</feature>
<gene>
    <name evidence="9" type="ORF">SIL87_15500</name>
</gene>
<dbReference type="PANTHER" id="PTHR32322:SF2">
    <property type="entry name" value="EAMA DOMAIN-CONTAINING PROTEIN"/>
    <property type="match status" value="1"/>
</dbReference>
<dbReference type="InterPro" id="IPR000620">
    <property type="entry name" value="EamA_dom"/>
</dbReference>
<dbReference type="InterPro" id="IPR050638">
    <property type="entry name" value="AA-Vitamin_Transporters"/>
</dbReference>
<feature type="transmembrane region" description="Helical" evidence="7">
    <location>
        <begin position="264"/>
        <end position="285"/>
    </location>
</feature>
<accession>A0AAW9DU48</accession>
<feature type="transmembrane region" description="Helical" evidence="7">
    <location>
        <begin position="152"/>
        <end position="169"/>
    </location>
</feature>
<feature type="transmembrane region" description="Helical" evidence="7">
    <location>
        <begin position="40"/>
        <end position="58"/>
    </location>
</feature>
<feature type="transmembrane region" description="Helical" evidence="7">
    <location>
        <begin position="211"/>
        <end position="229"/>
    </location>
</feature>
<evidence type="ECO:0000313" key="10">
    <source>
        <dbReference type="Proteomes" id="UP001279553"/>
    </source>
</evidence>
<feature type="region of interest" description="Disordered" evidence="6">
    <location>
        <begin position="292"/>
        <end position="311"/>
    </location>
</feature>
<evidence type="ECO:0000256" key="2">
    <source>
        <dbReference type="ARBA" id="ARBA00007362"/>
    </source>
</evidence>
<evidence type="ECO:0000256" key="3">
    <source>
        <dbReference type="ARBA" id="ARBA00022692"/>
    </source>
</evidence>
<evidence type="ECO:0000256" key="1">
    <source>
        <dbReference type="ARBA" id="ARBA00004141"/>
    </source>
</evidence>
<proteinExistence type="inferred from homology"/>
<dbReference type="GO" id="GO:0016020">
    <property type="term" value="C:membrane"/>
    <property type="evidence" value="ECO:0007669"/>
    <property type="project" value="UniProtKB-SubCell"/>
</dbReference>
<sequence>MPPLSRAARATATGVIAILLWSTLALLSVTTRGIPPFETLTISFAVASAAGLLVLASRGRLGQLRQAPRAWAIGTIGLFSYHALYFTALDHAPPAQAGLIAYLWPLLIVIFAAFLPGGRLHLRHVAGALMGLTGTILILHGAAASAITGSTLGYLCALAAAFVWALYSVVNRTISDVPSDLIAGVCGVVAIAGLIVHLASEPTVAPDDLQWLALIGLGIGPVGLAFFAWDDATKHGDLALLGTLSYAAPLLSTALLIATGRSPLSLTILAAAVLIVGGAAVSVGFRRRGTVRLSPAPADRPGGHGPPQGRH</sequence>
<organism evidence="9 10">
    <name type="scientific">Acidiphilium acidophilum</name>
    <name type="common">Thiobacillus acidophilus</name>
    <dbReference type="NCBI Taxonomy" id="76588"/>
    <lineage>
        <taxon>Bacteria</taxon>
        <taxon>Pseudomonadati</taxon>
        <taxon>Pseudomonadota</taxon>
        <taxon>Alphaproteobacteria</taxon>
        <taxon>Acetobacterales</taxon>
        <taxon>Acidocellaceae</taxon>
        <taxon>Acidiphilium</taxon>
    </lineage>
</organism>
<feature type="transmembrane region" description="Helical" evidence="7">
    <location>
        <begin position="181"/>
        <end position="199"/>
    </location>
</feature>
<evidence type="ECO:0000256" key="6">
    <source>
        <dbReference type="SAM" id="MobiDB-lite"/>
    </source>
</evidence>
<comment type="similarity">
    <text evidence="2">Belongs to the EamA transporter family.</text>
</comment>
<dbReference type="Proteomes" id="UP001279553">
    <property type="component" value="Unassembled WGS sequence"/>
</dbReference>
<dbReference type="EMBL" id="JAWXYB010000018">
    <property type="protein sequence ID" value="MDX5932162.1"/>
    <property type="molecule type" value="Genomic_DNA"/>
</dbReference>
<dbReference type="SUPFAM" id="SSF103481">
    <property type="entry name" value="Multidrug resistance efflux transporter EmrE"/>
    <property type="match status" value="2"/>
</dbReference>
<dbReference type="RefSeq" id="WP_319615008.1">
    <property type="nucleotide sequence ID" value="NZ_JAWXYB010000018.1"/>
</dbReference>
<comment type="subcellular location">
    <subcellularLocation>
        <location evidence="1">Membrane</location>
        <topology evidence="1">Multi-pass membrane protein</topology>
    </subcellularLocation>
</comment>
<dbReference type="InterPro" id="IPR037185">
    <property type="entry name" value="EmrE-like"/>
</dbReference>
<dbReference type="Pfam" id="PF00892">
    <property type="entry name" value="EamA"/>
    <property type="match status" value="2"/>
</dbReference>
<evidence type="ECO:0000256" key="7">
    <source>
        <dbReference type="SAM" id="Phobius"/>
    </source>
</evidence>
<evidence type="ECO:0000256" key="5">
    <source>
        <dbReference type="ARBA" id="ARBA00023136"/>
    </source>
</evidence>
<protein>
    <submittedName>
        <fullName evidence="9">EamA family transporter</fullName>
    </submittedName>
</protein>
<comment type="caution">
    <text evidence="9">The sequence shown here is derived from an EMBL/GenBank/DDBJ whole genome shotgun (WGS) entry which is preliminary data.</text>
</comment>
<keyword evidence="3 7" id="KW-0812">Transmembrane</keyword>
<feature type="transmembrane region" description="Helical" evidence="7">
    <location>
        <begin position="12"/>
        <end position="34"/>
    </location>
</feature>
<evidence type="ECO:0000259" key="8">
    <source>
        <dbReference type="Pfam" id="PF00892"/>
    </source>
</evidence>
<reference evidence="9 10" key="1">
    <citation type="submission" date="2023-11" db="EMBL/GenBank/DDBJ databases">
        <title>MicrobeMod: A computational toolkit for identifying prokaryotic methylation and restriction-modification with nanopore sequencing.</title>
        <authorList>
            <person name="Crits-Christoph A."/>
            <person name="Kang S.C."/>
            <person name="Lee H."/>
            <person name="Ostrov N."/>
        </authorList>
    </citation>
    <scope>NUCLEOTIDE SEQUENCE [LARGE SCALE GENOMIC DNA]</scope>
    <source>
        <strain evidence="9 10">DSMZ 700</strain>
    </source>
</reference>
<evidence type="ECO:0000256" key="4">
    <source>
        <dbReference type="ARBA" id="ARBA00022989"/>
    </source>
</evidence>
<evidence type="ECO:0000313" key="9">
    <source>
        <dbReference type="EMBL" id="MDX5932162.1"/>
    </source>
</evidence>
<feature type="domain" description="EamA" evidence="8">
    <location>
        <begin position="14"/>
        <end position="139"/>
    </location>
</feature>
<feature type="transmembrane region" description="Helical" evidence="7">
    <location>
        <begin position="127"/>
        <end position="146"/>
    </location>
</feature>